<evidence type="ECO:0000256" key="1">
    <source>
        <dbReference type="SAM" id="MobiDB-lite"/>
    </source>
</evidence>
<gene>
    <name evidence="2" type="ORF">PBAH0796_LOCUS647</name>
</gene>
<accession>A0A7R9ZV67</accession>
<organism evidence="2">
    <name type="scientific">Pyrodinium bahamense</name>
    <dbReference type="NCBI Taxonomy" id="73915"/>
    <lineage>
        <taxon>Eukaryota</taxon>
        <taxon>Sar</taxon>
        <taxon>Alveolata</taxon>
        <taxon>Dinophyceae</taxon>
        <taxon>Gonyaulacales</taxon>
        <taxon>Pyrocystaceae</taxon>
        <taxon>Pyrodinium</taxon>
    </lineage>
</organism>
<feature type="compositionally biased region" description="Pro residues" evidence="1">
    <location>
        <begin position="331"/>
        <end position="340"/>
    </location>
</feature>
<reference evidence="2" key="1">
    <citation type="submission" date="2021-01" db="EMBL/GenBank/DDBJ databases">
        <authorList>
            <person name="Corre E."/>
            <person name="Pelletier E."/>
            <person name="Niang G."/>
            <person name="Scheremetjew M."/>
            <person name="Finn R."/>
            <person name="Kale V."/>
            <person name="Holt S."/>
            <person name="Cochrane G."/>
            <person name="Meng A."/>
            <person name="Brown T."/>
            <person name="Cohen L."/>
        </authorList>
    </citation>
    <scope>NUCLEOTIDE SEQUENCE</scope>
    <source>
        <strain evidence="2">Pbaha01</strain>
    </source>
</reference>
<feature type="region of interest" description="Disordered" evidence="1">
    <location>
        <begin position="395"/>
        <end position="424"/>
    </location>
</feature>
<sequence length="525" mass="55957">MEVSIFEAVGLPEGAILSVRAGSTRRQAPVPLAGPLRFPNLPFNAKQFKVDVMQTLGSSKVEINANKELESYSVAVDIGSGQQARVGFTVREQPALCGKRACELKQVDKNPDGVGEDPQPMQLPPEKAKAALDSRSYAREHNIPNLVQEMLQHILREKPESPFMVMSDYFRKKGEEMGEKPEGATWANTATVGYNTVGETFVDHTVEPQAFITAQATKIPEPYYGGGVYAPAQKAVPQAPVGGGAVYYTPAQRAPETTTVPEKTLTQPAAQTQYQRQSTIPGEYYVPNLPDEDHHDGIGMFQSAYGSDLPAPSDFPEDPAAHIMMKAPPAGDGPPPPPPARTAAAPAYGLPPPGQKAAPYEPAPPVPGTKSVPPSYAAAPQAAPYEPRAFVPAPPAQAMKSVPPASRPVPQAPPPQGHYQSATAAKFGSDGPVVTVSGVGVDDGVDPFYAGDMGVYAEAVHVRPPKEEVEPAGPTWEPSKTAKLSGDPERLQLEAEHMTLQAERSSLLRELNLLSSMHIQQATVP</sequence>
<evidence type="ECO:0000313" key="2">
    <source>
        <dbReference type="EMBL" id="CAD8344909.1"/>
    </source>
</evidence>
<feature type="region of interest" description="Disordered" evidence="1">
    <location>
        <begin position="465"/>
        <end position="485"/>
    </location>
</feature>
<feature type="compositionally biased region" description="Pro residues" evidence="1">
    <location>
        <begin position="405"/>
        <end position="416"/>
    </location>
</feature>
<feature type="compositionally biased region" description="Polar residues" evidence="1">
    <location>
        <begin position="255"/>
        <end position="280"/>
    </location>
</feature>
<dbReference type="SUPFAM" id="SSF47391">
    <property type="entry name" value="Dimerization-anchoring domain of cAMP-dependent PK regulatory subunit"/>
    <property type="match status" value="1"/>
</dbReference>
<evidence type="ECO:0008006" key="3">
    <source>
        <dbReference type="Google" id="ProtNLM"/>
    </source>
</evidence>
<dbReference type="AlphaFoldDB" id="A0A7R9ZV67"/>
<protein>
    <recommendedName>
        <fullName evidence="3">RIIa domain-containing protein</fullName>
    </recommendedName>
</protein>
<name>A0A7R9ZV67_9DINO</name>
<dbReference type="EMBL" id="HBEG01001362">
    <property type="protein sequence ID" value="CAD8344909.1"/>
    <property type="molecule type" value="Transcribed_RNA"/>
</dbReference>
<feature type="region of interest" description="Disordered" evidence="1">
    <location>
        <begin position="254"/>
        <end position="380"/>
    </location>
</feature>
<proteinExistence type="predicted"/>